<dbReference type="Proteomes" id="UP000248886">
    <property type="component" value="Unassembled WGS sequence"/>
</dbReference>
<sequence length="182" mass="20423">MADNPEPSRAATKADMLQLIDALEKRGVDYILIGGHALQLHGYMRATEDIDFLLPLDEVNGRKVIDALSVLPDKASLEMDPKWFTDGENIRVNDEIIVDLLFVAANGETYESLTPYILNTEIDGHSIRTLNLEGLLKTKVSTREKDIADHRVLSAAISHIQKEKTSDRVPRPRGIHKDDLER</sequence>
<evidence type="ECO:0008006" key="4">
    <source>
        <dbReference type="Google" id="ProtNLM"/>
    </source>
</evidence>
<dbReference type="RefSeq" id="WP_054608758.1">
    <property type="nucleotide sequence ID" value="NZ_AP025160.1"/>
</dbReference>
<dbReference type="OrthoDB" id="284878at2"/>
<dbReference type="Gene3D" id="3.30.460.40">
    <property type="match status" value="1"/>
</dbReference>
<dbReference type="InterPro" id="IPR043519">
    <property type="entry name" value="NT_sf"/>
</dbReference>
<evidence type="ECO:0000256" key="1">
    <source>
        <dbReference type="SAM" id="MobiDB-lite"/>
    </source>
</evidence>
<comment type="caution">
    <text evidence="2">The sequence shown here is derived from an EMBL/GenBank/DDBJ whole genome shotgun (WGS) entry which is preliminary data.</text>
</comment>
<protein>
    <recommendedName>
        <fullName evidence="4">Nucleotidyl transferase AbiEii/AbiGii toxin family protein</fullName>
    </recommendedName>
</protein>
<dbReference type="AlphaFoldDB" id="A0A2W1K4P4"/>
<proteinExistence type="predicted"/>
<evidence type="ECO:0000313" key="3">
    <source>
        <dbReference type="Proteomes" id="UP000248886"/>
    </source>
</evidence>
<gene>
    <name evidence="2" type="ORF">DN052_01655</name>
</gene>
<dbReference type="EMBL" id="QKQP01000001">
    <property type="protein sequence ID" value="PZD81808.1"/>
    <property type="molecule type" value="Genomic_DNA"/>
</dbReference>
<evidence type="ECO:0000313" key="2">
    <source>
        <dbReference type="EMBL" id="PZD81808.1"/>
    </source>
</evidence>
<feature type="region of interest" description="Disordered" evidence="1">
    <location>
        <begin position="161"/>
        <end position="182"/>
    </location>
</feature>
<reference evidence="2 3" key="1">
    <citation type="submission" date="2018-06" db="EMBL/GenBank/DDBJ databases">
        <title>Draft sequence of Acidithiobacillus ferrooxidans CCM 4253.</title>
        <authorList>
            <person name="Moya-Beltran A."/>
            <person name="Castro M."/>
            <person name="Covarrubias P.C."/>
            <person name="Issotta F."/>
            <person name="Janiczek O."/>
            <person name="Mandl M."/>
            <person name="Kucera J."/>
            <person name="Quatrini R."/>
        </authorList>
    </citation>
    <scope>NUCLEOTIDE SEQUENCE [LARGE SCALE GENOMIC DNA]</scope>
    <source>
        <strain evidence="2 3">CCM 4253</strain>
    </source>
</reference>
<dbReference type="SUPFAM" id="SSF81301">
    <property type="entry name" value="Nucleotidyltransferase"/>
    <property type="match status" value="1"/>
</dbReference>
<organism evidence="2 3">
    <name type="scientific">Acidithiobacillus ferrooxidans</name>
    <name type="common">Thiobacillus ferrooxidans</name>
    <dbReference type="NCBI Taxonomy" id="920"/>
    <lineage>
        <taxon>Bacteria</taxon>
        <taxon>Pseudomonadati</taxon>
        <taxon>Pseudomonadota</taxon>
        <taxon>Acidithiobacillia</taxon>
        <taxon>Acidithiobacillales</taxon>
        <taxon>Acidithiobacillaceae</taxon>
        <taxon>Acidithiobacillus</taxon>
    </lineage>
</organism>
<name>A0A2W1K4P4_ACIFR</name>
<accession>A0A2W1K4P4</accession>